<keyword evidence="2" id="KW-1185">Reference proteome</keyword>
<organism evidence="1 2">
    <name type="scientific">Dentiscutata erythropus</name>
    <dbReference type="NCBI Taxonomy" id="1348616"/>
    <lineage>
        <taxon>Eukaryota</taxon>
        <taxon>Fungi</taxon>
        <taxon>Fungi incertae sedis</taxon>
        <taxon>Mucoromycota</taxon>
        <taxon>Glomeromycotina</taxon>
        <taxon>Glomeromycetes</taxon>
        <taxon>Diversisporales</taxon>
        <taxon>Gigasporaceae</taxon>
        <taxon>Dentiscutata</taxon>
    </lineage>
</organism>
<evidence type="ECO:0000313" key="1">
    <source>
        <dbReference type="EMBL" id="CAG8567268.1"/>
    </source>
</evidence>
<gene>
    <name evidence="1" type="ORF">DERYTH_LOCUS6030</name>
</gene>
<sequence length="53" mass="6119">MLIVKNLLKYHDYIPELVECSDQENKRTQLDKNNLDIASNVDPAVELNQTKGF</sequence>
<accession>A0A9N9FZN9</accession>
<dbReference type="AlphaFoldDB" id="A0A9N9FZN9"/>
<dbReference type="EMBL" id="CAJVPY010002636">
    <property type="protein sequence ID" value="CAG8567268.1"/>
    <property type="molecule type" value="Genomic_DNA"/>
</dbReference>
<comment type="caution">
    <text evidence="1">The sequence shown here is derived from an EMBL/GenBank/DDBJ whole genome shotgun (WGS) entry which is preliminary data.</text>
</comment>
<proteinExistence type="predicted"/>
<evidence type="ECO:0000313" key="2">
    <source>
        <dbReference type="Proteomes" id="UP000789405"/>
    </source>
</evidence>
<dbReference type="Proteomes" id="UP000789405">
    <property type="component" value="Unassembled WGS sequence"/>
</dbReference>
<reference evidence="1" key="1">
    <citation type="submission" date="2021-06" db="EMBL/GenBank/DDBJ databases">
        <authorList>
            <person name="Kallberg Y."/>
            <person name="Tangrot J."/>
            <person name="Rosling A."/>
        </authorList>
    </citation>
    <scope>NUCLEOTIDE SEQUENCE</scope>
    <source>
        <strain evidence="1">MA453B</strain>
    </source>
</reference>
<protein>
    <submittedName>
        <fullName evidence="1">1075_t:CDS:1</fullName>
    </submittedName>
</protein>
<name>A0A9N9FZN9_9GLOM</name>